<accession>A0A8K1C2A9</accession>
<sequence>MELRLTLEDVARDAFRRRFFLDAFDDEREALELCFAFLLQVRRYKQLVGQREALQHLAQDVANIYLRNPPPHLCVFLPSPAIDALIKRILASVDGGRSPLDVFNGIEAHVKDRLERERFPTFLTQPQYQDLCDAIRTRREIPLGEILVDQRRTRYLEQFLQQTDPTAIGNLLFWVQVQTAFLPLIQTTLFSVALFEEIQSTVRRLFNLFLTEGSQFNATLVPDTMRKEILKRIMTLQGEPFSPPRYANLFRQAQDKIWQWMQTTLYSSFQNSAFYVLLVVEIENLESDRQLRRLSDHVQSDLSDKKNELKQSSVIFPVEYASEGPSVQEYSPSLPAECVLDVSPERLAILPELTDTLMTTLQLATMVGFTAKGRPQFQRDLVVCESQAAASDHFLEYVSELQDLSHARAAASPANKAQPSAPSPTFHSFVLPRRKGTSFGYCLTTWHSRSDEIDTSDPTKDEHSTERQHQHSLPRFAYCLFTQALDRVCAIKLLRQLQALDTLSPVPNVRELLDTISSGPLPQQPHRAFSQRFLDFYLESWVPSITFPIHHIFRELSHQTVVSVLGSLLCGKSLVMVSQRSGSLLLAGQALLELLKPIEWKDLFLPFCPLSIAPSLVEDGVFASPSKSPFIVGFRGELVHLKLKESTTDQRHRIRNSLYSTHRASLQLQCGSDMYPEEVLRSPAIVLDIDADDLYIPEQLELPELPQSVVRQVESWLTEAMLGGQVAHADSRLFRPSVSLSFLSDMAGKDALNIVDHPLSSDDSVRLAAIGFLEALFGDVVFHFCSFRKAVATQEAEPDETYVIFEADAYLEARIELGCRDFFRHSFQTELFRQLLMRYHKRFSLFRPANVSVTP</sequence>
<evidence type="ECO:0000259" key="1">
    <source>
        <dbReference type="PROSITE" id="PS50132"/>
    </source>
</evidence>
<organism evidence="2 3">
    <name type="scientific">Pythium oligandrum</name>
    <name type="common">Mycoparasitic fungus</name>
    <dbReference type="NCBI Taxonomy" id="41045"/>
    <lineage>
        <taxon>Eukaryota</taxon>
        <taxon>Sar</taxon>
        <taxon>Stramenopiles</taxon>
        <taxon>Oomycota</taxon>
        <taxon>Peronosporomycetes</taxon>
        <taxon>Pythiales</taxon>
        <taxon>Pythiaceae</taxon>
        <taxon>Pythium</taxon>
    </lineage>
</organism>
<proteinExistence type="predicted"/>
<dbReference type="InterPro" id="IPR044926">
    <property type="entry name" value="RGS_subdomain_2"/>
</dbReference>
<dbReference type="Proteomes" id="UP000794436">
    <property type="component" value="Unassembled WGS sequence"/>
</dbReference>
<dbReference type="InterPro" id="IPR036305">
    <property type="entry name" value="RGS_sf"/>
</dbReference>
<evidence type="ECO:0000313" key="2">
    <source>
        <dbReference type="EMBL" id="TMW55147.1"/>
    </source>
</evidence>
<evidence type="ECO:0000313" key="3">
    <source>
        <dbReference type="Proteomes" id="UP000794436"/>
    </source>
</evidence>
<protein>
    <recommendedName>
        <fullName evidence="1">RGS domain-containing protein</fullName>
    </recommendedName>
</protein>
<reference evidence="2" key="1">
    <citation type="submission" date="2019-03" db="EMBL/GenBank/DDBJ databases">
        <title>Long read genome sequence of the mycoparasitic Pythium oligandrum ATCC 38472 isolated from sugarbeet rhizosphere.</title>
        <authorList>
            <person name="Gaulin E."/>
        </authorList>
    </citation>
    <scope>NUCLEOTIDE SEQUENCE</scope>
    <source>
        <strain evidence="2">ATCC 38472_TT</strain>
    </source>
</reference>
<keyword evidence="3" id="KW-1185">Reference proteome</keyword>
<dbReference type="AlphaFoldDB" id="A0A8K1C2A9"/>
<dbReference type="PROSITE" id="PS50132">
    <property type="entry name" value="RGS"/>
    <property type="match status" value="2"/>
</dbReference>
<dbReference type="Pfam" id="PF00615">
    <property type="entry name" value="RGS"/>
    <property type="match status" value="2"/>
</dbReference>
<dbReference type="Gene3D" id="3.40.50.11500">
    <property type="match status" value="1"/>
</dbReference>
<dbReference type="InterPro" id="IPR016137">
    <property type="entry name" value="RGS"/>
</dbReference>
<name>A0A8K1C2A9_PYTOL</name>
<dbReference type="Gene3D" id="1.10.167.10">
    <property type="entry name" value="Regulator of G-protein Signalling 4, domain 2"/>
    <property type="match status" value="2"/>
</dbReference>
<dbReference type="OrthoDB" id="10266080at2759"/>
<dbReference type="SUPFAM" id="SSF48097">
    <property type="entry name" value="Regulator of G-protein signaling, RGS"/>
    <property type="match status" value="2"/>
</dbReference>
<gene>
    <name evidence="2" type="ORF">Poli38472_013909</name>
</gene>
<comment type="caution">
    <text evidence="2">The sequence shown here is derived from an EMBL/GenBank/DDBJ whole genome shotgun (WGS) entry which is preliminary data.</text>
</comment>
<dbReference type="SMART" id="SM00799">
    <property type="entry name" value="DENN"/>
    <property type="match status" value="1"/>
</dbReference>
<dbReference type="InterPro" id="IPR001194">
    <property type="entry name" value="cDENN_dom"/>
</dbReference>
<dbReference type="EMBL" id="SPLM01000149">
    <property type="protein sequence ID" value="TMW55147.1"/>
    <property type="molecule type" value="Genomic_DNA"/>
</dbReference>
<dbReference type="Pfam" id="PF02141">
    <property type="entry name" value="DENN"/>
    <property type="match status" value="1"/>
</dbReference>
<dbReference type="SMART" id="SM00315">
    <property type="entry name" value="RGS"/>
    <property type="match status" value="2"/>
</dbReference>
<feature type="domain" description="RGS" evidence="1">
    <location>
        <begin position="142"/>
        <end position="279"/>
    </location>
</feature>
<feature type="domain" description="RGS" evidence="1">
    <location>
        <begin position="6"/>
        <end position="132"/>
    </location>
</feature>
<dbReference type="InterPro" id="IPR043153">
    <property type="entry name" value="DENN_C"/>
</dbReference>